<organism evidence="11 12">
    <name type="scientific">Methylomagnum ishizawai</name>
    <dbReference type="NCBI Taxonomy" id="1760988"/>
    <lineage>
        <taxon>Bacteria</taxon>
        <taxon>Pseudomonadati</taxon>
        <taxon>Pseudomonadota</taxon>
        <taxon>Gammaproteobacteria</taxon>
        <taxon>Methylococcales</taxon>
        <taxon>Methylococcaceae</taxon>
        <taxon>Methylomagnum</taxon>
    </lineage>
</organism>
<keyword evidence="3 10" id="KW-1003">Cell membrane</keyword>
<keyword evidence="4 10" id="KW-0328">Glycosyltransferase</keyword>
<evidence type="ECO:0000256" key="6">
    <source>
        <dbReference type="ARBA" id="ARBA00022692"/>
    </source>
</evidence>
<evidence type="ECO:0000256" key="7">
    <source>
        <dbReference type="ARBA" id="ARBA00022989"/>
    </source>
</evidence>
<accession>A0A1Y6D206</accession>
<comment type="caution">
    <text evidence="10">Lacks conserved residue(s) required for the propagation of feature annotation.</text>
</comment>
<dbReference type="PANTHER" id="PTHR43630:SF1">
    <property type="entry name" value="POLY-BETA-1,6-N-ACETYL-D-GLUCOSAMINE SYNTHASE"/>
    <property type="match status" value="1"/>
</dbReference>
<evidence type="ECO:0000256" key="5">
    <source>
        <dbReference type="ARBA" id="ARBA00022679"/>
    </source>
</evidence>
<dbReference type="PANTHER" id="PTHR43630">
    <property type="entry name" value="POLY-BETA-1,6-N-ACETYL-D-GLUCOSAMINE SYNTHASE"/>
    <property type="match status" value="1"/>
</dbReference>
<keyword evidence="12" id="KW-1185">Reference proteome</keyword>
<evidence type="ECO:0000256" key="1">
    <source>
        <dbReference type="ARBA" id="ARBA00004651"/>
    </source>
</evidence>
<dbReference type="STRING" id="1760988.SAMN02949497_3839"/>
<evidence type="ECO:0000256" key="2">
    <source>
        <dbReference type="ARBA" id="ARBA00006739"/>
    </source>
</evidence>
<dbReference type="GO" id="GO:0005886">
    <property type="term" value="C:plasma membrane"/>
    <property type="evidence" value="ECO:0007669"/>
    <property type="project" value="UniProtKB-SubCell"/>
</dbReference>
<sequence length="470" mass="53313">MNHCATVLDGFIPCLDGLPAPLAAVGSDFLMFEAALERQAAAALDWLAGLPWPVLDQGISAFVFYYPLFMAYAWMIGAGIFYLRWERPQHRAGRRVPDLPQQPPVSILIPCYNEGATLHETLGYLRRLDYPHYEIIAINDGSRDNTLAILEALALDFPALRVLNLASNQGKAVALRTAALLANSEYLICIDGDALLDPDAIPWLLRHFLDDPRVGAVTGNPRIRTRSTLLGKLQVGEFSAIIGLIKRAQRVYGRIFTVSGVIAAFRRSALHRVGYWSPDMVTEDIDISWKLQLDGWQLRYEPRALCWVLMPETLAGLWRQRVRWAQGGAEVLLRYGRSVWRWSARRLWPIYLECLAGYVWAHLMVLALLGWALHPSRDFWDALVPDWTGMLLSVTCLAQFAVSMAIDARYEAYGNGQPGRYYYWMIWYPLAYWLINVGTTVAGMARALRKRRGQRAVWVTLDRGVFKRDD</sequence>
<reference evidence="11 12" key="1">
    <citation type="submission" date="2016-12" db="EMBL/GenBank/DDBJ databases">
        <authorList>
            <person name="Song W.-J."/>
            <person name="Kurnit D.M."/>
        </authorList>
    </citation>
    <scope>NUCLEOTIDE SEQUENCE [LARGE SCALE GENOMIC DNA]</scope>
    <source>
        <strain evidence="11 12">175</strain>
    </source>
</reference>
<protein>
    <recommendedName>
        <fullName evidence="9 10">Poly-beta-1,6-N-acetyl-D-glucosamine synthase</fullName>
        <shortName evidence="10">Poly-beta-1,6-GlcNAc synthase</shortName>
        <ecNumber evidence="10">2.4.1.-</ecNumber>
    </recommendedName>
</protein>
<keyword evidence="5 10" id="KW-0808">Transferase</keyword>
<dbReference type="GO" id="GO:0043708">
    <property type="term" value="P:cell adhesion involved in biofilm formation"/>
    <property type="evidence" value="ECO:0007669"/>
    <property type="project" value="InterPro"/>
</dbReference>
<evidence type="ECO:0000256" key="3">
    <source>
        <dbReference type="ARBA" id="ARBA00022475"/>
    </source>
</evidence>
<dbReference type="SUPFAM" id="SSF53448">
    <property type="entry name" value="Nucleotide-diphospho-sugar transferases"/>
    <property type="match status" value="1"/>
</dbReference>
<dbReference type="EMBL" id="FXAM01000001">
    <property type="protein sequence ID" value="SMF96440.1"/>
    <property type="molecule type" value="Genomic_DNA"/>
</dbReference>
<feature type="transmembrane region" description="Helical" evidence="10">
    <location>
        <begin position="350"/>
        <end position="373"/>
    </location>
</feature>
<evidence type="ECO:0000256" key="8">
    <source>
        <dbReference type="ARBA" id="ARBA00023136"/>
    </source>
</evidence>
<gene>
    <name evidence="11" type="ORF">SAMN02949497_3839</name>
</gene>
<evidence type="ECO:0000313" key="11">
    <source>
        <dbReference type="EMBL" id="SMF96440.1"/>
    </source>
</evidence>
<proteinExistence type="inferred from homology"/>
<evidence type="ECO:0000313" key="12">
    <source>
        <dbReference type="Proteomes" id="UP000192923"/>
    </source>
</evidence>
<dbReference type="Gene3D" id="3.90.550.10">
    <property type="entry name" value="Spore Coat Polysaccharide Biosynthesis Protein SpsA, Chain A"/>
    <property type="match status" value="1"/>
</dbReference>
<dbReference type="Proteomes" id="UP000192923">
    <property type="component" value="Unassembled WGS sequence"/>
</dbReference>
<dbReference type="InterPro" id="IPR023853">
    <property type="entry name" value="PGA_PgaC/IcaA"/>
</dbReference>
<dbReference type="EC" id="2.4.1.-" evidence="10"/>
<dbReference type="AlphaFoldDB" id="A0A1Y6D206"/>
<dbReference type="GO" id="GO:0008375">
    <property type="term" value="F:acetylglucosaminyltransferase activity"/>
    <property type="evidence" value="ECO:0007669"/>
    <property type="project" value="UniProtKB-UniRule"/>
</dbReference>
<feature type="transmembrane region" description="Helical" evidence="10">
    <location>
        <begin position="421"/>
        <end position="445"/>
    </location>
</feature>
<evidence type="ECO:0000256" key="4">
    <source>
        <dbReference type="ARBA" id="ARBA00022676"/>
    </source>
</evidence>
<keyword evidence="7 10" id="KW-1133">Transmembrane helix</keyword>
<dbReference type="CDD" id="cd06423">
    <property type="entry name" value="CESA_like"/>
    <property type="match status" value="1"/>
</dbReference>
<evidence type="ECO:0000256" key="10">
    <source>
        <dbReference type="RuleBase" id="RU364028"/>
    </source>
</evidence>
<keyword evidence="8 10" id="KW-0472">Membrane</keyword>
<comment type="subcellular location">
    <subcellularLocation>
        <location evidence="1 10">Cell membrane</location>
        <topology evidence="1 10">Multi-pass membrane protein</topology>
    </subcellularLocation>
</comment>
<dbReference type="RefSeq" id="WP_254899410.1">
    <property type="nucleotide sequence ID" value="NZ_FXAM01000001.1"/>
</dbReference>
<keyword evidence="6 10" id="KW-0812">Transmembrane</keyword>
<evidence type="ECO:0000256" key="9">
    <source>
        <dbReference type="NCBIfam" id="TIGR03937"/>
    </source>
</evidence>
<dbReference type="NCBIfam" id="TIGR03937">
    <property type="entry name" value="PgaC_IcaA"/>
    <property type="match status" value="1"/>
</dbReference>
<dbReference type="InterPro" id="IPR029044">
    <property type="entry name" value="Nucleotide-diphossugar_trans"/>
</dbReference>
<name>A0A1Y6D206_9GAMM</name>
<comment type="similarity">
    <text evidence="2 10">Belongs to the glycosyltransferase 2 family.</text>
</comment>
<feature type="transmembrane region" description="Helical" evidence="10">
    <location>
        <begin position="64"/>
        <end position="85"/>
    </location>
</feature>
<dbReference type="Pfam" id="PF13641">
    <property type="entry name" value="Glyco_tranf_2_3"/>
    <property type="match status" value="1"/>
</dbReference>